<dbReference type="Proteomes" id="UP000612899">
    <property type="component" value="Unassembled WGS sequence"/>
</dbReference>
<evidence type="ECO:0000256" key="1">
    <source>
        <dbReference type="ARBA" id="ARBA00022801"/>
    </source>
</evidence>
<organism evidence="4 5">
    <name type="scientific">Rhizocola hellebori</name>
    <dbReference type="NCBI Taxonomy" id="1392758"/>
    <lineage>
        <taxon>Bacteria</taxon>
        <taxon>Bacillati</taxon>
        <taxon>Actinomycetota</taxon>
        <taxon>Actinomycetes</taxon>
        <taxon>Micromonosporales</taxon>
        <taxon>Micromonosporaceae</taxon>
        <taxon>Rhizocola</taxon>
    </lineage>
</organism>
<keyword evidence="2" id="KW-0175">Coiled coil</keyword>
<dbReference type="PANTHER" id="PTHR43156:SF2">
    <property type="entry name" value="STAGE II SPORULATION PROTEIN E"/>
    <property type="match status" value="1"/>
</dbReference>
<evidence type="ECO:0000259" key="3">
    <source>
        <dbReference type="SMART" id="SM00065"/>
    </source>
</evidence>
<dbReference type="Pfam" id="PF13185">
    <property type="entry name" value="GAF_2"/>
    <property type="match status" value="1"/>
</dbReference>
<evidence type="ECO:0000313" key="5">
    <source>
        <dbReference type="Proteomes" id="UP000612899"/>
    </source>
</evidence>
<dbReference type="SUPFAM" id="SSF55781">
    <property type="entry name" value="GAF domain-like"/>
    <property type="match status" value="2"/>
</dbReference>
<dbReference type="Pfam" id="PF01590">
    <property type="entry name" value="GAF"/>
    <property type="match status" value="1"/>
</dbReference>
<evidence type="ECO:0000313" key="4">
    <source>
        <dbReference type="EMBL" id="GIH05567.1"/>
    </source>
</evidence>
<reference evidence="4" key="1">
    <citation type="submission" date="2021-01" db="EMBL/GenBank/DDBJ databases">
        <title>Whole genome shotgun sequence of Rhizocola hellebori NBRC 109834.</title>
        <authorList>
            <person name="Komaki H."/>
            <person name="Tamura T."/>
        </authorList>
    </citation>
    <scope>NUCLEOTIDE SEQUENCE</scope>
    <source>
        <strain evidence="4">NBRC 109834</strain>
    </source>
</reference>
<accession>A0A8J3Q918</accession>
<sequence length="434" mass="46638">MSDAARLEFDQLLEQLVGQAREVQESQSRLRGLLQAYRQVTQAVDLEEVLGHLVQAARDLVSARYAALGVVRDNQLVRFLHTGLDPATVAAIGDLPQGKGVLGQLVSDPQPMRLANIGDHQASVGFPANHPPMRSFLGVPVRVGDRVFGNLYLADKQDAAEFTSDDEELVTALAAVAGTAIENATLFDELRRRQSWQATMVSITTGLLAGGDPADALRELVRHTCQTLAAQGAGVNVPVDDGAMWRVAVTEGSFTRWQGLLIPPHGTITATAVQAGDLVVVPDPTTDERTTATAQEAVGQVGESLAVPLRGDRGITGVLVASRRPGEHGFDQIDREIIRAIAAHAGLALELAQVRQENEDLRLLEDRAQIAEDLRQKVIQPMFDLGLALQGAVARVGKPELREAIQEQVNAADRIIKDIRAAVFRLNPSPPADA</sequence>
<dbReference type="AlphaFoldDB" id="A0A8J3Q918"/>
<dbReference type="PANTHER" id="PTHR43156">
    <property type="entry name" value="STAGE II SPORULATION PROTEIN E-RELATED"/>
    <property type="match status" value="1"/>
</dbReference>
<dbReference type="RefSeq" id="WP_203909416.1">
    <property type="nucleotide sequence ID" value="NZ_BONY01000020.1"/>
</dbReference>
<feature type="domain" description="GAF" evidence="3">
    <location>
        <begin position="45"/>
        <end position="191"/>
    </location>
</feature>
<dbReference type="Gene3D" id="3.30.450.40">
    <property type="match status" value="2"/>
</dbReference>
<feature type="domain" description="GAF" evidence="3">
    <location>
        <begin position="212"/>
        <end position="359"/>
    </location>
</feature>
<protein>
    <recommendedName>
        <fullName evidence="3">GAF domain-containing protein</fullName>
    </recommendedName>
</protein>
<dbReference type="InterPro" id="IPR052016">
    <property type="entry name" value="Bact_Sigma-Reg"/>
</dbReference>
<evidence type="ECO:0000256" key="2">
    <source>
        <dbReference type="SAM" id="Coils"/>
    </source>
</evidence>
<dbReference type="SMART" id="SM00065">
    <property type="entry name" value="GAF"/>
    <property type="match status" value="2"/>
</dbReference>
<keyword evidence="5" id="KW-1185">Reference proteome</keyword>
<name>A0A8J3Q918_9ACTN</name>
<keyword evidence="1" id="KW-0378">Hydrolase</keyword>
<comment type="caution">
    <text evidence="4">The sequence shown here is derived from an EMBL/GenBank/DDBJ whole genome shotgun (WGS) entry which is preliminary data.</text>
</comment>
<dbReference type="InterPro" id="IPR029016">
    <property type="entry name" value="GAF-like_dom_sf"/>
</dbReference>
<dbReference type="EMBL" id="BONY01000020">
    <property type="protein sequence ID" value="GIH05567.1"/>
    <property type="molecule type" value="Genomic_DNA"/>
</dbReference>
<proteinExistence type="predicted"/>
<dbReference type="InterPro" id="IPR003018">
    <property type="entry name" value="GAF"/>
</dbReference>
<dbReference type="GO" id="GO:0016791">
    <property type="term" value="F:phosphatase activity"/>
    <property type="evidence" value="ECO:0007669"/>
    <property type="project" value="TreeGrafter"/>
</dbReference>
<gene>
    <name evidence="4" type="ORF">Rhe02_36340</name>
</gene>
<feature type="coiled-coil region" evidence="2">
    <location>
        <begin position="347"/>
        <end position="374"/>
    </location>
</feature>